<accession>A0A3B0S0Q2</accession>
<feature type="transmembrane region" description="Helical" evidence="1">
    <location>
        <begin position="164"/>
        <end position="183"/>
    </location>
</feature>
<feature type="transmembrane region" description="Helical" evidence="1">
    <location>
        <begin position="319"/>
        <end position="337"/>
    </location>
</feature>
<keyword evidence="1" id="KW-1133">Transmembrane helix</keyword>
<dbReference type="EMBL" id="UOED01000086">
    <property type="protein sequence ID" value="VAV93998.1"/>
    <property type="molecule type" value="Genomic_DNA"/>
</dbReference>
<evidence type="ECO:0000313" key="2">
    <source>
        <dbReference type="EMBL" id="VAV93998.1"/>
    </source>
</evidence>
<protein>
    <submittedName>
        <fullName evidence="2">Uncharacterized protein</fullName>
    </submittedName>
</protein>
<reference evidence="2" key="1">
    <citation type="submission" date="2018-06" db="EMBL/GenBank/DDBJ databases">
        <authorList>
            <person name="Zhirakovskaya E."/>
        </authorList>
    </citation>
    <scope>NUCLEOTIDE SEQUENCE</scope>
</reference>
<evidence type="ECO:0000256" key="1">
    <source>
        <dbReference type="SAM" id="Phobius"/>
    </source>
</evidence>
<feature type="transmembrane region" description="Helical" evidence="1">
    <location>
        <begin position="98"/>
        <end position="118"/>
    </location>
</feature>
<gene>
    <name evidence="2" type="ORF">MNBD_ALPHA02-235</name>
</gene>
<keyword evidence="1" id="KW-0812">Transmembrane</keyword>
<feature type="transmembrane region" description="Helical" evidence="1">
    <location>
        <begin position="69"/>
        <end position="86"/>
    </location>
</feature>
<name>A0A3B0S0Q2_9ZZZZ</name>
<organism evidence="2">
    <name type="scientific">hydrothermal vent metagenome</name>
    <dbReference type="NCBI Taxonomy" id="652676"/>
    <lineage>
        <taxon>unclassified sequences</taxon>
        <taxon>metagenomes</taxon>
        <taxon>ecological metagenomes</taxon>
    </lineage>
</organism>
<proteinExistence type="predicted"/>
<dbReference type="AlphaFoldDB" id="A0A3B0S0Q2"/>
<keyword evidence="1" id="KW-0472">Membrane</keyword>
<feature type="transmembrane region" description="Helical" evidence="1">
    <location>
        <begin position="133"/>
        <end position="152"/>
    </location>
</feature>
<sequence length="339" mass="38539">MGNPLKTSSLDYEMLNRNKRVQRAAKDALISEKILLRQARQERGATSFGKMVKPGVLTRLSGSIWPMEPLMFGLLVLAAVFTGFSVRDYGYFAAQNGAGYALGVAGTSMMLASLIYPLRKRFRLLRFIGDELVWFRIHMVFGVLGPLLVLYHANFSLGSATSNIALFTMLAVVTSGIFGRYIYAKIHSGLYGEKIELSRLMTKLDSNLQEMSVLLHLSPEVKTALFEFADYVLSPTPGLFHSWARIFSAGIRSRLMIWKVRRSTRLELKRNAETAGGSQKELQARVTLIVQETDYFLRHLRKIPEFIFYDRLFALWRKVHLQLFFFLVMAAIVHIIVVQ</sequence>